<evidence type="ECO:0000256" key="13">
    <source>
        <dbReference type="ARBA" id="ARBA00023128"/>
    </source>
</evidence>
<comment type="cofactor">
    <cofactor evidence="1 15">
        <name>FAD</name>
        <dbReference type="ChEBI" id="CHEBI:57692"/>
    </cofactor>
</comment>
<keyword evidence="12" id="KW-0443">Lipid metabolism</keyword>
<evidence type="ECO:0000256" key="14">
    <source>
        <dbReference type="ARBA" id="ARBA00047882"/>
    </source>
</evidence>
<feature type="domain" description="Acyl-CoA dehydrogenase/oxidase C-terminal" evidence="16">
    <location>
        <begin position="262"/>
        <end position="410"/>
    </location>
</feature>
<sequence length="419" mass="46161">MAPLKYLLNSSVRVFQSYTRCLSSAVRQTTGLCFELNESQRALQELARKFAREEILPKAAYYDQTGEYPWDILKKAHEIGLLNGYIPEKYGGPGLNMLDVCLICEEMAYACAGIQAALYVSNVGQMPVILFGNEEQKKKYLGRLIDEPLTVAYCVTEPETGSDVAALKTSAVKKGDEWILNGRKMWITNAGIADWYFVLARTDPNPKTPTSKAFTGFLVEKGSSGIIIGRKELNMGQRASDTRGITFEDVRIPKENVLSREGDGFKIAMSTFDVTRPMVGAGAVGLAQRALDEATKYALQRKTFGIPIASHQGVAFILADMSIGVETARLVVQKSAWELDQGKKNTLTASIGKAYASDVANKCATEAVQIFGGNGYNSEYPVEKLMRDAKIYQIYEGTTQIQKVIISRHLVNAAKEQRA</sequence>
<evidence type="ECO:0000256" key="9">
    <source>
        <dbReference type="ARBA" id="ARBA00022832"/>
    </source>
</evidence>
<dbReference type="InterPro" id="IPR050741">
    <property type="entry name" value="Acyl-CoA_dehydrogenase"/>
</dbReference>
<dbReference type="InterPro" id="IPR009100">
    <property type="entry name" value="AcylCoA_DH/oxidase_NM_dom_sf"/>
</dbReference>
<evidence type="ECO:0000256" key="6">
    <source>
        <dbReference type="ARBA" id="ARBA00019125"/>
    </source>
</evidence>
<keyword evidence="7 15" id="KW-0285">Flavoprotein</keyword>
<evidence type="ECO:0000313" key="19">
    <source>
        <dbReference type="EMBL" id="CAH1401277.1"/>
    </source>
</evidence>
<evidence type="ECO:0000259" key="16">
    <source>
        <dbReference type="Pfam" id="PF00441"/>
    </source>
</evidence>
<dbReference type="PROSITE" id="PS00073">
    <property type="entry name" value="ACYL_COA_DH_2"/>
    <property type="match status" value="1"/>
</dbReference>
<dbReference type="InterPro" id="IPR046373">
    <property type="entry name" value="Acyl-CoA_Oxase/DH_mid-dom_sf"/>
</dbReference>
<dbReference type="Gene3D" id="1.20.140.10">
    <property type="entry name" value="Butyryl-CoA Dehydrogenase, subunit A, domain 3"/>
    <property type="match status" value="1"/>
</dbReference>
<evidence type="ECO:0000256" key="8">
    <source>
        <dbReference type="ARBA" id="ARBA00022827"/>
    </source>
</evidence>
<organism evidence="19 20">
    <name type="scientific">Nezara viridula</name>
    <name type="common">Southern green stink bug</name>
    <name type="synonym">Cimex viridulus</name>
    <dbReference type="NCBI Taxonomy" id="85310"/>
    <lineage>
        <taxon>Eukaryota</taxon>
        <taxon>Metazoa</taxon>
        <taxon>Ecdysozoa</taxon>
        <taxon>Arthropoda</taxon>
        <taxon>Hexapoda</taxon>
        <taxon>Insecta</taxon>
        <taxon>Pterygota</taxon>
        <taxon>Neoptera</taxon>
        <taxon>Paraneoptera</taxon>
        <taxon>Hemiptera</taxon>
        <taxon>Heteroptera</taxon>
        <taxon>Panheteroptera</taxon>
        <taxon>Pentatomomorpha</taxon>
        <taxon>Pentatomoidea</taxon>
        <taxon>Pentatomidae</taxon>
        <taxon>Pentatominae</taxon>
        <taxon>Nezara</taxon>
    </lineage>
</organism>
<keyword evidence="11 15" id="KW-0560">Oxidoreductase</keyword>
<comment type="subcellular location">
    <subcellularLocation>
        <location evidence="2">Mitochondrion matrix</location>
    </subcellularLocation>
</comment>
<evidence type="ECO:0000256" key="1">
    <source>
        <dbReference type="ARBA" id="ARBA00001974"/>
    </source>
</evidence>
<dbReference type="OrthoDB" id="434771at2759"/>
<accession>A0A9P0MSS3</accession>
<dbReference type="FunFam" id="2.40.110.10:FF:000007">
    <property type="entry name" value="Medium-chain specific acyl-CoA dehydrogenase, mitochondrial"/>
    <property type="match status" value="1"/>
</dbReference>
<comment type="catalytic activity">
    <reaction evidence="14">
        <text>a medium-chain 2,3-saturated fatty acyl-CoA + oxidized [electron-transfer flavoprotein] + H(+) = a medium-chain (2E)-enoyl-CoA + reduced [electron-transfer flavoprotein]</text>
        <dbReference type="Rhea" id="RHEA:14477"/>
        <dbReference type="Rhea" id="RHEA-COMP:10685"/>
        <dbReference type="Rhea" id="RHEA-COMP:10686"/>
        <dbReference type="ChEBI" id="CHEBI:15378"/>
        <dbReference type="ChEBI" id="CHEBI:57692"/>
        <dbReference type="ChEBI" id="CHEBI:58307"/>
        <dbReference type="ChEBI" id="CHEBI:83723"/>
        <dbReference type="ChEBI" id="CHEBI:83726"/>
        <dbReference type="EC" id="1.3.8.7"/>
    </reaction>
</comment>
<dbReference type="SUPFAM" id="SSF56645">
    <property type="entry name" value="Acyl-CoA dehydrogenase NM domain-like"/>
    <property type="match status" value="1"/>
</dbReference>
<dbReference type="GO" id="GO:0051793">
    <property type="term" value="P:medium-chain fatty acid catabolic process"/>
    <property type="evidence" value="ECO:0007669"/>
    <property type="project" value="TreeGrafter"/>
</dbReference>
<dbReference type="FunFam" id="1.10.540.10:FF:000010">
    <property type="entry name" value="Medium-chain specific acyl-CoA dehydrogenase, mitochondrial"/>
    <property type="match status" value="1"/>
</dbReference>
<dbReference type="GO" id="GO:0050660">
    <property type="term" value="F:flavin adenine dinucleotide binding"/>
    <property type="evidence" value="ECO:0007669"/>
    <property type="project" value="InterPro"/>
</dbReference>
<dbReference type="GO" id="GO:0070991">
    <property type="term" value="F:medium-chain fatty acyl-CoA dehydrogenase activity"/>
    <property type="evidence" value="ECO:0007669"/>
    <property type="project" value="UniProtKB-EC"/>
</dbReference>
<dbReference type="EC" id="1.3.8.7" evidence="5"/>
<dbReference type="InterPro" id="IPR037069">
    <property type="entry name" value="AcylCoA_DH/ox_N_sf"/>
</dbReference>
<dbReference type="SUPFAM" id="SSF47203">
    <property type="entry name" value="Acyl-CoA dehydrogenase C-terminal domain-like"/>
    <property type="match status" value="1"/>
</dbReference>
<evidence type="ECO:0000256" key="10">
    <source>
        <dbReference type="ARBA" id="ARBA00022946"/>
    </source>
</evidence>
<dbReference type="PANTHER" id="PTHR48083">
    <property type="entry name" value="MEDIUM-CHAIN SPECIFIC ACYL-COA DEHYDROGENASE, MITOCHONDRIAL-RELATED"/>
    <property type="match status" value="1"/>
</dbReference>
<dbReference type="EMBL" id="OV725081">
    <property type="protein sequence ID" value="CAH1401277.1"/>
    <property type="molecule type" value="Genomic_DNA"/>
</dbReference>
<keyword evidence="8 15" id="KW-0274">FAD</keyword>
<dbReference type="InterPro" id="IPR036250">
    <property type="entry name" value="AcylCo_DH-like_C"/>
</dbReference>
<evidence type="ECO:0000313" key="20">
    <source>
        <dbReference type="Proteomes" id="UP001152798"/>
    </source>
</evidence>
<protein>
    <recommendedName>
        <fullName evidence="6">Medium-chain specific acyl-CoA dehydrogenase, mitochondrial</fullName>
        <ecNumber evidence="5">1.3.8.7</ecNumber>
    </recommendedName>
</protein>
<evidence type="ECO:0000256" key="12">
    <source>
        <dbReference type="ARBA" id="ARBA00023098"/>
    </source>
</evidence>
<evidence type="ECO:0000256" key="4">
    <source>
        <dbReference type="ARBA" id="ARBA00009347"/>
    </source>
</evidence>
<dbReference type="Pfam" id="PF00441">
    <property type="entry name" value="Acyl-CoA_dh_1"/>
    <property type="match status" value="1"/>
</dbReference>
<dbReference type="FunFam" id="1.20.140.10:FF:000011">
    <property type="entry name" value="Medium-chain specific acyl-CoA dehydrogenase, mitochondrial"/>
    <property type="match status" value="1"/>
</dbReference>
<keyword evidence="9" id="KW-0276">Fatty acid metabolism</keyword>
<dbReference type="Pfam" id="PF02770">
    <property type="entry name" value="Acyl-CoA_dh_M"/>
    <property type="match status" value="1"/>
</dbReference>
<evidence type="ECO:0000256" key="15">
    <source>
        <dbReference type="RuleBase" id="RU362125"/>
    </source>
</evidence>
<dbReference type="InterPro" id="IPR006091">
    <property type="entry name" value="Acyl-CoA_Oxase/DH_mid-dom"/>
</dbReference>
<evidence type="ECO:0000259" key="17">
    <source>
        <dbReference type="Pfam" id="PF02770"/>
    </source>
</evidence>
<comment type="pathway">
    <text evidence="3">Lipid metabolism; mitochondrial fatty acid beta-oxidation.</text>
</comment>
<dbReference type="InterPro" id="IPR006089">
    <property type="entry name" value="Acyl-CoA_DH_CS"/>
</dbReference>
<keyword evidence="20" id="KW-1185">Reference proteome</keyword>
<evidence type="ECO:0000259" key="18">
    <source>
        <dbReference type="Pfam" id="PF02771"/>
    </source>
</evidence>
<dbReference type="InterPro" id="IPR009075">
    <property type="entry name" value="AcylCo_DH/oxidase_C"/>
</dbReference>
<dbReference type="Proteomes" id="UP001152798">
    <property type="component" value="Chromosome 5"/>
</dbReference>
<comment type="similarity">
    <text evidence="4 15">Belongs to the acyl-CoA dehydrogenase family.</text>
</comment>
<evidence type="ECO:0000256" key="11">
    <source>
        <dbReference type="ARBA" id="ARBA00023002"/>
    </source>
</evidence>
<dbReference type="InterPro" id="IPR013786">
    <property type="entry name" value="AcylCoA_DH/ox_N"/>
</dbReference>
<dbReference type="PANTHER" id="PTHR48083:SF2">
    <property type="entry name" value="MEDIUM-CHAIN SPECIFIC ACYL-COA DEHYDROGENASE, MITOCHONDRIAL"/>
    <property type="match status" value="1"/>
</dbReference>
<keyword evidence="10" id="KW-0809">Transit peptide</keyword>
<evidence type="ECO:0000256" key="3">
    <source>
        <dbReference type="ARBA" id="ARBA00005198"/>
    </source>
</evidence>
<name>A0A9P0MSS3_NEZVI</name>
<dbReference type="Gene3D" id="1.10.540.10">
    <property type="entry name" value="Acyl-CoA dehydrogenase/oxidase, N-terminal domain"/>
    <property type="match status" value="1"/>
</dbReference>
<gene>
    <name evidence="19" type="ORF">NEZAVI_LOCUS10336</name>
</gene>
<feature type="domain" description="Acyl-CoA dehydrogenase/oxidase N-terminal" evidence="18">
    <location>
        <begin position="37"/>
        <end position="146"/>
    </location>
</feature>
<proteinExistence type="inferred from homology"/>
<evidence type="ECO:0000256" key="7">
    <source>
        <dbReference type="ARBA" id="ARBA00022630"/>
    </source>
</evidence>
<evidence type="ECO:0000256" key="5">
    <source>
        <dbReference type="ARBA" id="ARBA00012033"/>
    </source>
</evidence>
<dbReference type="PIRSF" id="PIRSF016578">
    <property type="entry name" value="HsaA"/>
    <property type="match status" value="1"/>
</dbReference>
<dbReference type="Pfam" id="PF02771">
    <property type="entry name" value="Acyl-CoA_dh_N"/>
    <property type="match status" value="1"/>
</dbReference>
<dbReference type="AlphaFoldDB" id="A0A9P0MSS3"/>
<evidence type="ECO:0000256" key="2">
    <source>
        <dbReference type="ARBA" id="ARBA00004305"/>
    </source>
</evidence>
<dbReference type="GO" id="GO:0005759">
    <property type="term" value="C:mitochondrial matrix"/>
    <property type="evidence" value="ECO:0007669"/>
    <property type="project" value="UniProtKB-SubCell"/>
</dbReference>
<keyword evidence="13" id="KW-0496">Mitochondrion</keyword>
<feature type="domain" description="Acyl-CoA oxidase/dehydrogenase middle" evidence="17">
    <location>
        <begin position="152"/>
        <end position="250"/>
    </location>
</feature>
<reference evidence="19" key="1">
    <citation type="submission" date="2022-01" db="EMBL/GenBank/DDBJ databases">
        <authorList>
            <person name="King R."/>
        </authorList>
    </citation>
    <scope>NUCLEOTIDE SEQUENCE</scope>
</reference>
<dbReference type="Gene3D" id="2.40.110.10">
    <property type="entry name" value="Butyryl-CoA Dehydrogenase, subunit A, domain 2"/>
    <property type="match status" value="1"/>
</dbReference>